<dbReference type="RefSeq" id="WP_060936977.1">
    <property type="nucleotide sequence ID" value="NZ_KQ959317.1"/>
</dbReference>
<dbReference type="Proteomes" id="UP000070422">
    <property type="component" value="Unassembled WGS sequence"/>
</dbReference>
<gene>
    <name evidence="1" type="ORF">HMPREF3187_01190</name>
</gene>
<dbReference type="EMBL" id="LSCQ01000062">
    <property type="protein sequence ID" value="KXB35457.1"/>
    <property type="molecule type" value="Genomic_DNA"/>
</dbReference>
<reference evidence="1 2" key="1">
    <citation type="submission" date="2016-01" db="EMBL/GenBank/DDBJ databases">
        <authorList>
            <person name="Oliw E.H."/>
        </authorList>
    </citation>
    <scope>NUCLEOTIDE SEQUENCE [LARGE SCALE GENOMIC DNA]</scope>
    <source>
        <strain evidence="1 2">KA00635</strain>
    </source>
</reference>
<comment type="caution">
    <text evidence="1">The sequence shown here is derived from an EMBL/GenBank/DDBJ whole genome shotgun (WGS) entry which is preliminary data.</text>
</comment>
<dbReference type="PATRIC" id="fig|87541.4.peg.1180"/>
<dbReference type="AlphaFoldDB" id="A0A133XWZ6"/>
<evidence type="ECO:0000313" key="2">
    <source>
        <dbReference type="Proteomes" id="UP000070422"/>
    </source>
</evidence>
<accession>A0A133XWZ6</accession>
<organism evidence="1 2">
    <name type="scientific">Aerococcus christensenii</name>
    <dbReference type="NCBI Taxonomy" id="87541"/>
    <lineage>
        <taxon>Bacteria</taxon>
        <taxon>Bacillati</taxon>
        <taxon>Bacillota</taxon>
        <taxon>Bacilli</taxon>
        <taxon>Lactobacillales</taxon>
        <taxon>Aerococcaceae</taxon>
        <taxon>Aerococcus</taxon>
    </lineage>
</organism>
<evidence type="ECO:0000313" key="1">
    <source>
        <dbReference type="EMBL" id="KXB35457.1"/>
    </source>
</evidence>
<name>A0A133XWZ6_9LACT</name>
<protein>
    <submittedName>
        <fullName evidence="1">Uncharacterized protein</fullName>
    </submittedName>
</protein>
<sequence length="98" mass="11654">MELTLAIEDLSHLEIKDSQGIVYSIIKKSVIEDWKNELKKVVSKDRFINQSRVRKEYHWGQGKINRFIEEGKLTENREISDKAVYYDRKEIEKILEGN</sequence>
<proteinExistence type="predicted"/>